<dbReference type="InterPro" id="IPR002516">
    <property type="entry name" value="Glyco_trans_11"/>
</dbReference>
<gene>
    <name evidence="5" type="ORF">MGAL_10B076587</name>
</gene>
<keyword evidence="3" id="KW-0812">Transmembrane</keyword>
<organism evidence="5 6">
    <name type="scientific">Mytilus galloprovincialis</name>
    <name type="common">Mediterranean mussel</name>
    <dbReference type="NCBI Taxonomy" id="29158"/>
    <lineage>
        <taxon>Eukaryota</taxon>
        <taxon>Metazoa</taxon>
        <taxon>Spiralia</taxon>
        <taxon>Lophotrochozoa</taxon>
        <taxon>Mollusca</taxon>
        <taxon>Bivalvia</taxon>
        <taxon>Autobranchia</taxon>
        <taxon>Pteriomorphia</taxon>
        <taxon>Mytilida</taxon>
        <taxon>Mytiloidea</taxon>
        <taxon>Mytilidae</taxon>
        <taxon>Mytilinae</taxon>
        <taxon>Mytilus</taxon>
    </lineage>
</organism>
<dbReference type="PANTHER" id="PTHR11927">
    <property type="entry name" value="GALACTOSIDE 2-L-FUCOSYLTRANSFERASE"/>
    <property type="match status" value="1"/>
</dbReference>
<sequence length="298" mass="34470">MSIIVTVCIFGLYVFLSSTQTEIVPHIKGHLCPDWTGRLGNLMFQYASLFGIAKRNDMVLTIHEDDEITSVFDNLFALKLNNNSVCEHAQTWGEMEPCLYDILAATIPSNRNVKQMSLLQSWKYFNHVEQAIKEQFRFNQKIESKCQKMLNDAIIAFTSIHTKIPVEKLQVVGIHIRRGDYLDKDKIAHGYQTADEEHIKKSINYFRSKFNYVLFLAYTSYYWKDLLWREKHLVGSDVVRMRVNSPEVDICVLSKCNHSIITVRSFGWWAACFANGTTIYYKNVAKLTVSIEMILAKT</sequence>
<keyword evidence="3" id="KW-0735">Signal-anchor</keyword>
<dbReference type="GO" id="GO:0005975">
    <property type="term" value="P:carbohydrate metabolic process"/>
    <property type="evidence" value="ECO:0007669"/>
    <property type="project" value="InterPro"/>
</dbReference>
<keyword evidence="1 3" id="KW-0328">Glycosyltransferase</keyword>
<evidence type="ECO:0000313" key="6">
    <source>
        <dbReference type="Proteomes" id="UP000596742"/>
    </source>
</evidence>
<keyword evidence="6" id="KW-1185">Reference proteome</keyword>
<dbReference type="EC" id="2.4.1.-" evidence="3"/>
<accession>A0A8B6HR58</accession>
<comment type="similarity">
    <text evidence="3">Belongs to the glycosyltransferase 11 family.</text>
</comment>
<name>A0A8B6HR58_MYTGA</name>
<dbReference type="PANTHER" id="PTHR11927:SF9">
    <property type="entry name" value="L-FUCOSYLTRANSFERASE"/>
    <property type="match status" value="1"/>
</dbReference>
<dbReference type="AlphaFoldDB" id="A0A8B6HR58"/>
<evidence type="ECO:0000256" key="1">
    <source>
        <dbReference type="ARBA" id="ARBA00022676"/>
    </source>
</evidence>
<evidence type="ECO:0000313" key="5">
    <source>
        <dbReference type="EMBL" id="VDI83473.1"/>
    </source>
</evidence>
<comment type="subcellular location">
    <subcellularLocation>
        <location evidence="3">Golgi apparatus</location>
        <location evidence="3">Golgi stack membrane</location>
        <topology evidence="3">Single-pass type II membrane protein</topology>
    </subcellularLocation>
</comment>
<dbReference type="UniPathway" id="UPA00378"/>
<reference evidence="5" key="1">
    <citation type="submission" date="2018-11" db="EMBL/GenBank/DDBJ databases">
        <authorList>
            <person name="Alioto T."/>
            <person name="Alioto T."/>
        </authorList>
    </citation>
    <scope>NUCLEOTIDE SEQUENCE</scope>
</reference>
<keyword evidence="3" id="KW-0325">Glycoprotein</keyword>
<evidence type="ECO:0000256" key="3">
    <source>
        <dbReference type="RuleBase" id="RU363129"/>
    </source>
</evidence>
<dbReference type="OrthoDB" id="3226at2759"/>
<keyword evidence="4" id="KW-0732">Signal</keyword>
<dbReference type="Pfam" id="PF01531">
    <property type="entry name" value="Glyco_transf_11"/>
    <property type="match status" value="1"/>
</dbReference>
<feature type="chain" id="PRO_5032492476" description="L-Fucosyltransferase" evidence="4">
    <location>
        <begin position="20"/>
        <end position="298"/>
    </location>
</feature>
<dbReference type="EMBL" id="UYJE01010466">
    <property type="protein sequence ID" value="VDI83473.1"/>
    <property type="molecule type" value="Genomic_DNA"/>
</dbReference>
<protein>
    <recommendedName>
        <fullName evidence="3">L-Fucosyltransferase</fullName>
        <ecNumber evidence="3">2.4.1.-</ecNumber>
    </recommendedName>
</protein>
<dbReference type="GO" id="GO:0008107">
    <property type="term" value="F:galactoside 2-alpha-L-fucosyltransferase activity"/>
    <property type="evidence" value="ECO:0007669"/>
    <property type="project" value="InterPro"/>
</dbReference>
<keyword evidence="3" id="KW-0333">Golgi apparatus</keyword>
<evidence type="ECO:0000256" key="2">
    <source>
        <dbReference type="ARBA" id="ARBA00022679"/>
    </source>
</evidence>
<proteinExistence type="inferred from homology"/>
<comment type="caution">
    <text evidence="5">The sequence shown here is derived from an EMBL/GenBank/DDBJ whole genome shotgun (WGS) entry which is preliminary data.</text>
</comment>
<evidence type="ECO:0000256" key="4">
    <source>
        <dbReference type="SAM" id="SignalP"/>
    </source>
</evidence>
<feature type="signal peptide" evidence="4">
    <location>
        <begin position="1"/>
        <end position="19"/>
    </location>
</feature>
<dbReference type="GO" id="GO:0032580">
    <property type="term" value="C:Golgi cisterna membrane"/>
    <property type="evidence" value="ECO:0007669"/>
    <property type="project" value="UniProtKB-SubCell"/>
</dbReference>
<comment type="pathway">
    <text evidence="3">Protein modification; protein glycosylation.</text>
</comment>
<dbReference type="CDD" id="cd11301">
    <property type="entry name" value="Fut1_Fut2_like"/>
    <property type="match status" value="1"/>
</dbReference>
<keyword evidence="2 3" id="KW-0808">Transferase</keyword>
<dbReference type="Proteomes" id="UP000596742">
    <property type="component" value="Unassembled WGS sequence"/>
</dbReference>